<dbReference type="PANTHER" id="PTHR13799">
    <property type="entry name" value="NGG1 INTERACTING FACTOR 3"/>
    <property type="match status" value="1"/>
</dbReference>
<dbReference type="GO" id="GO:0005737">
    <property type="term" value="C:cytoplasm"/>
    <property type="evidence" value="ECO:0007669"/>
    <property type="project" value="TreeGrafter"/>
</dbReference>
<dbReference type="RefSeq" id="WP_054471569.1">
    <property type="nucleotide sequence ID" value="NZ_CAJGUP010000210.1"/>
</dbReference>
<evidence type="ECO:0000313" key="5">
    <source>
        <dbReference type="Proteomes" id="UP000053096"/>
    </source>
</evidence>
<gene>
    <name evidence="4" type="ORF">ERS370011_01528</name>
</gene>
<accession>A0A0M7EA60</accession>
<dbReference type="Gene3D" id="3.40.1390.30">
    <property type="entry name" value="NIF3 (NGG1p interacting factor 3)-like"/>
    <property type="match status" value="2"/>
</dbReference>
<dbReference type="SUPFAM" id="SSF102705">
    <property type="entry name" value="NIF3 (NGG1p interacting factor 3)-like"/>
    <property type="match status" value="1"/>
</dbReference>
<dbReference type="NCBIfam" id="TIGR00486">
    <property type="entry name" value="YbgI_SA1388"/>
    <property type="match status" value="1"/>
</dbReference>
<proteinExistence type="inferred from homology"/>
<dbReference type="InterPro" id="IPR002678">
    <property type="entry name" value="DUF34/NIF3"/>
</dbReference>
<dbReference type="OrthoDB" id="9800881at2"/>
<protein>
    <submittedName>
        <fullName evidence="4">Metal-binding protein</fullName>
    </submittedName>
</protein>
<evidence type="ECO:0000256" key="1">
    <source>
        <dbReference type="ARBA" id="ARBA00006964"/>
    </source>
</evidence>
<evidence type="ECO:0000313" key="4">
    <source>
        <dbReference type="EMBL" id="CUI63714.1"/>
    </source>
</evidence>
<dbReference type="Proteomes" id="UP000053096">
    <property type="component" value="Unassembled WGS sequence"/>
</dbReference>
<feature type="binding site" evidence="3">
    <location>
        <position position="67"/>
    </location>
    <ligand>
        <name>a divalent metal cation</name>
        <dbReference type="ChEBI" id="CHEBI:60240"/>
        <label>1</label>
    </ligand>
</feature>
<comment type="similarity">
    <text evidence="1">Belongs to the GTP cyclohydrolase I type 2/NIF3 family.</text>
</comment>
<dbReference type="PANTHER" id="PTHR13799:SF14">
    <property type="entry name" value="GTP CYCLOHYDROLASE 1 TYPE 2 HOMOLOG"/>
    <property type="match status" value="1"/>
</dbReference>
<organism evidence="4 5">
    <name type="scientific">Bordetella pseudohinzii</name>
    <dbReference type="NCBI Taxonomy" id="1331258"/>
    <lineage>
        <taxon>Bacteria</taxon>
        <taxon>Pseudomonadati</taxon>
        <taxon>Pseudomonadota</taxon>
        <taxon>Betaproteobacteria</taxon>
        <taxon>Burkholderiales</taxon>
        <taxon>Alcaligenaceae</taxon>
        <taxon>Bordetella</taxon>
    </lineage>
</organism>
<dbReference type="AlphaFoldDB" id="A0A0M7EA60"/>
<keyword evidence="2 3" id="KW-0479">Metal-binding</keyword>
<dbReference type="Pfam" id="PF01784">
    <property type="entry name" value="DUF34_NIF3"/>
    <property type="match status" value="1"/>
</dbReference>
<name>A0A0M7EA60_9BORD</name>
<reference evidence="4 5" key="1">
    <citation type="submission" date="2015-09" db="EMBL/GenBank/DDBJ databases">
        <authorList>
            <person name="Jackson K.R."/>
            <person name="Lunt B.L."/>
            <person name="Fisher J.N.B."/>
            <person name="Gardner A.V."/>
            <person name="Bailey M.E."/>
            <person name="Deus L.M."/>
            <person name="Earl A.S."/>
            <person name="Gibby P.D."/>
            <person name="Hartmann K.A."/>
            <person name="Liu J.E."/>
            <person name="Manci A.M."/>
            <person name="Nielsen D.A."/>
            <person name="Solomon M.B."/>
            <person name="Breakwell D.P."/>
            <person name="Burnett S.H."/>
            <person name="Grose J.H."/>
        </authorList>
    </citation>
    <scope>NUCLEOTIDE SEQUENCE [LARGE SCALE GENOMIC DNA]</scope>
    <source>
        <strain evidence="4 5">2789STDY5608636</strain>
    </source>
</reference>
<dbReference type="InterPro" id="IPR036069">
    <property type="entry name" value="DUF34/NIF3_sf"/>
</dbReference>
<feature type="binding site" evidence="3">
    <location>
        <position position="104"/>
    </location>
    <ligand>
        <name>a divalent metal cation</name>
        <dbReference type="ChEBI" id="CHEBI:60240"/>
        <label>1</label>
    </ligand>
</feature>
<dbReference type="EMBL" id="CYTV01000003">
    <property type="protein sequence ID" value="CUI63714.1"/>
    <property type="molecule type" value="Genomic_DNA"/>
</dbReference>
<dbReference type="GO" id="GO:0046872">
    <property type="term" value="F:metal ion binding"/>
    <property type="evidence" value="ECO:0007669"/>
    <property type="project" value="UniProtKB-KW"/>
</dbReference>
<evidence type="ECO:0000256" key="2">
    <source>
        <dbReference type="ARBA" id="ARBA00022723"/>
    </source>
</evidence>
<evidence type="ECO:0000256" key="3">
    <source>
        <dbReference type="PIRSR" id="PIRSR602678-1"/>
    </source>
</evidence>
<feature type="binding site" evidence="3">
    <location>
        <position position="230"/>
    </location>
    <ligand>
        <name>a divalent metal cation</name>
        <dbReference type="ChEBI" id="CHEBI:60240"/>
        <label>1</label>
    </ligand>
</feature>
<feature type="binding site" evidence="3">
    <location>
        <position position="66"/>
    </location>
    <ligand>
        <name>a divalent metal cation</name>
        <dbReference type="ChEBI" id="CHEBI:60240"/>
        <label>1</label>
    </ligand>
</feature>
<feature type="binding site" evidence="3">
    <location>
        <position position="226"/>
    </location>
    <ligand>
        <name>a divalent metal cation</name>
        <dbReference type="ChEBI" id="CHEBI:60240"/>
        <label>1</label>
    </ligand>
</feature>
<sequence>MKKVDIRALTAWLDATLQAARFKDYAPNGLQVEGKAEVGHIITGVTASEALLRAAIDRGADAVLVHHGWFWRNEDPRVLGPRRRRLALALAHDLNLIGYHLPLDAHPTLGNNAQLARVLGLEPARDAEGAPLTCGRDGLMWLGTAPGVATLGGLAAQIGQRLGRQPLWVGEPDAPVGRIAWCTGGAQGMMAEAVDAGATVYLTGEASEPNTHLARETGVGFISAGHHATERYGVQALGAAVAAQFGIKVEFVDIDNPV</sequence>